<comment type="similarity">
    <text evidence="3">Belongs to the SmpB family.</text>
</comment>
<dbReference type="HOGENOM" id="CLU_108953_3_0_6"/>
<keyword evidence="5" id="KW-1185">Reference proteome</keyword>
<dbReference type="KEGG" id="baj:BCTU_164"/>
<dbReference type="GO" id="GO:0070929">
    <property type="term" value="P:trans-translation"/>
    <property type="evidence" value="ECO:0007669"/>
    <property type="project" value="UniProtKB-UniRule"/>
</dbReference>
<dbReference type="CDD" id="cd09294">
    <property type="entry name" value="SmpB"/>
    <property type="match status" value="1"/>
</dbReference>
<organism evidence="4 5">
    <name type="scientific">Buchnera aphidicola</name>
    <name type="common">Cinara tujafilina</name>
    <dbReference type="NCBI Taxonomy" id="261317"/>
    <lineage>
        <taxon>Bacteria</taxon>
        <taxon>Pseudomonadati</taxon>
        <taxon>Pseudomonadota</taxon>
        <taxon>Gammaproteobacteria</taxon>
        <taxon>Enterobacterales</taxon>
        <taxon>Erwiniaceae</taxon>
        <taxon>Buchnera</taxon>
    </lineage>
</organism>
<dbReference type="Gene3D" id="2.40.280.10">
    <property type="match status" value="1"/>
</dbReference>
<evidence type="ECO:0000313" key="5">
    <source>
        <dbReference type="Proteomes" id="UP000006811"/>
    </source>
</evidence>
<evidence type="ECO:0000256" key="1">
    <source>
        <dbReference type="ARBA" id="ARBA00022490"/>
    </source>
</evidence>
<dbReference type="InterPro" id="IPR020081">
    <property type="entry name" value="SsrA-bd_prot_CS"/>
</dbReference>
<dbReference type="AlphaFoldDB" id="F7WZ95"/>
<dbReference type="PANTHER" id="PTHR30308">
    <property type="entry name" value="TMRNA-BINDING COMPONENT OF TRANS-TRANSLATION TAGGING COMPLEX"/>
    <property type="match status" value="1"/>
</dbReference>
<dbReference type="GO" id="GO:0070930">
    <property type="term" value="P:trans-translation-dependent protein tagging"/>
    <property type="evidence" value="ECO:0007669"/>
    <property type="project" value="TreeGrafter"/>
</dbReference>
<dbReference type="OrthoDB" id="9805462at2"/>
<accession>F7WZ95</accession>
<dbReference type="InterPro" id="IPR000037">
    <property type="entry name" value="SsrA-bd_prot"/>
</dbReference>
<dbReference type="HAMAP" id="MF_00023">
    <property type="entry name" value="SmpB"/>
    <property type="match status" value="1"/>
</dbReference>
<dbReference type="eggNOG" id="COG0691">
    <property type="taxonomic scope" value="Bacteria"/>
</dbReference>
<evidence type="ECO:0000256" key="2">
    <source>
        <dbReference type="ARBA" id="ARBA00022884"/>
    </source>
</evidence>
<reference evidence="4 5" key="1">
    <citation type="journal article" date="2011" name="Appl. Environ. Microbiol.">
        <title>The genome of Buchnera aphidicola from the aphid Cinara tujafilina provides new clues about the evolutionary history of metabolic losses in bacterial endosymbionts.</title>
        <authorList>
            <person name="Lamelas A."/>
            <person name="Gosalbes M.J."/>
            <person name="Moya A."/>
            <person name="Latorre A."/>
        </authorList>
    </citation>
    <scope>NUCLEOTIDE SEQUENCE [LARGE SCALE GENOMIC DNA]</scope>
    <source>
        <strain evidence="5">Cinara tujafilina</strain>
    </source>
</reference>
<name>F7WZ95_9GAMM</name>
<dbReference type="SUPFAM" id="SSF74982">
    <property type="entry name" value="Small protein B (SmpB)"/>
    <property type="match status" value="1"/>
</dbReference>
<gene>
    <name evidence="3 4" type="primary">smpB</name>
    <name evidence="4" type="ORF">BCTU_164</name>
</gene>
<proteinExistence type="inferred from homology"/>
<dbReference type="Proteomes" id="UP000006811">
    <property type="component" value="Chromosome"/>
</dbReference>
<dbReference type="Pfam" id="PF01668">
    <property type="entry name" value="SmpB"/>
    <property type="match status" value="1"/>
</dbReference>
<evidence type="ECO:0000256" key="3">
    <source>
        <dbReference type="HAMAP-Rule" id="MF_00023"/>
    </source>
</evidence>
<dbReference type="NCBIfam" id="NF003843">
    <property type="entry name" value="PRK05422.1"/>
    <property type="match status" value="1"/>
</dbReference>
<comment type="function">
    <text evidence="3">Required for rescue of stalled ribosomes mediated by trans-translation. Binds to transfer-messenger RNA (tmRNA), required for stable association of tmRNA with ribosomes. tmRNA and SmpB together mimic tRNA shape, replacing the anticodon stem-loop with SmpB. tmRNA is encoded by the ssrA gene; the 2 termini fold to resemble tRNA(Ala) and it encodes a 'tag peptide', a short internal open reading frame. During trans-translation Ala-aminoacylated tmRNA acts like a tRNA, entering the A-site of stalled ribosomes, displacing the stalled mRNA. The ribosome then switches to translate the ORF on the tmRNA; the nascent peptide is terminated with the 'tag peptide' encoded by the tmRNA and targeted for degradation. The ribosome is freed to recommence translation, which seems to be the essential function of trans-translation.</text>
</comment>
<dbReference type="GO" id="GO:0003723">
    <property type="term" value="F:RNA binding"/>
    <property type="evidence" value="ECO:0007669"/>
    <property type="project" value="UniProtKB-UniRule"/>
</dbReference>
<dbReference type="STRING" id="261317.BCTU_164"/>
<dbReference type="EMBL" id="CP001817">
    <property type="protein sequence ID" value="AEH39749.1"/>
    <property type="molecule type" value="Genomic_DNA"/>
</dbReference>
<keyword evidence="2 3" id="KW-0694">RNA-binding</keyword>
<protein>
    <recommendedName>
        <fullName evidence="3">SsrA-binding protein</fullName>
    </recommendedName>
    <alternativeName>
        <fullName evidence="3">Small protein B</fullName>
    </alternativeName>
</protein>
<comment type="subcellular location">
    <subcellularLocation>
        <location evidence="3">Cytoplasm</location>
    </subcellularLocation>
    <text evidence="3">The tmRNA-SmpB complex associates with stalled 70S ribosomes.</text>
</comment>
<evidence type="ECO:0000313" key="4">
    <source>
        <dbReference type="EMBL" id="AEH39749.1"/>
    </source>
</evidence>
<dbReference type="PANTHER" id="PTHR30308:SF2">
    <property type="entry name" value="SSRA-BINDING PROTEIN"/>
    <property type="match status" value="1"/>
</dbReference>
<sequence length="157" mass="18750">MNIKNKKKIIQKKILNKKAYFNFYIEKKIVAGIQLQGWEVKAIRSGKVQITNGYITIKNQEVFLINVNLQLLSTSSIFKTDQINREKKLLLNKKEIIMLSEFYNIKGYSIIPLKLFWIKSWCKIKIGIARGKNIHDKRMDEKKRLWNRDKKIFLQEF</sequence>
<dbReference type="PROSITE" id="PS01317">
    <property type="entry name" value="SSRP"/>
    <property type="match status" value="1"/>
</dbReference>
<keyword evidence="1 3" id="KW-0963">Cytoplasm</keyword>
<dbReference type="NCBIfam" id="TIGR00086">
    <property type="entry name" value="smpB"/>
    <property type="match status" value="1"/>
</dbReference>
<dbReference type="InterPro" id="IPR023620">
    <property type="entry name" value="SmpB"/>
</dbReference>
<dbReference type="GO" id="GO:0005829">
    <property type="term" value="C:cytosol"/>
    <property type="evidence" value="ECO:0007669"/>
    <property type="project" value="TreeGrafter"/>
</dbReference>